<keyword evidence="2" id="KW-0813">Transport</keyword>
<dbReference type="SUPFAM" id="SSF51261">
    <property type="entry name" value="Duplicated hybrid motif"/>
    <property type="match status" value="1"/>
</dbReference>
<name>A0A1Q9YLG5_9FIRM</name>
<dbReference type="GO" id="GO:0009401">
    <property type="term" value="P:phosphoenolpyruvate-dependent sugar phosphotransferase system"/>
    <property type="evidence" value="ECO:0007669"/>
    <property type="project" value="UniProtKB-KW"/>
</dbReference>
<evidence type="ECO:0000256" key="2">
    <source>
        <dbReference type="ARBA" id="ARBA00022448"/>
    </source>
</evidence>
<gene>
    <name evidence="8" type="ORF">BO223_04060</name>
</gene>
<dbReference type="InterPro" id="IPR001127">
    <property type="entry name" value="PTS_EIIA_1_perm"/>
</dbReference>
<evidence type="ECO:0000259" key="7">
    <source>
        <dbReference type="PROSITE" id="PS51093"/>
    </source>
</evidence>
<dbReference type="PROSITE" id="PS00371">
    <property type="entry name" value="PTS_EIIA_TYPE_1_HIS"/>
    <property type="match status" value="1"/>
</dbReference>
<proteinExistence type="predicted"/>
<keyword evidence="5" id="KW-0598">Phosphotransferase system</keyword>
<dbReference type="NCBIfam" id="TIGR00830">
    <property type="entry name" value="PTBA"/>
    <property type="match status" value="1"/>
</dbReference>
<organism evidence="8 9">
    <name type="scientific">Faecalibaculum rodentium</name>
    <dbReference type="NCBI Taxonomy" id="1702221"/>
    <lineage>
        <taxon>Bacteria</taxon>
        <taxon>Bacillati</taxon>
        <taxon>Bacillota</taxon>
        <taxon>Erysipelotrichia</taxon>
        <taxon>Erysipelotrichales</taxon>
        <taxon>Erysipelotrichaceae</taxon>
        <taxon>Faecalibaculum</taxon>
    </lineage>
</organism>
<comment type="subcellular location">
    <subcellularLocation>
        <location evidence="1">Cytoplasm</location>
    </subcellularLocation>
</comment>
<dbReference type="FunFam" id="2.70.70.10:FF:000001">
    <property type="entry name" value="PTS system glucose-specific IIA component"/>
    <property type="match status" value="1"/>
</dbReference>
<dbReference type="Proteomes" id="UP000186758">
    <property type="component" value="Unassembled WGS sequence"/>
</dbReference>
<dbReference type="InterPro" id="IPR011055">
    <property type="entry name" value="Dup_hybrid_motif"/>
</dbReference>
<dbReference type="Gene3D" id="2.70.70.10">
    <property type="entry name" value="Glucose Permease (Domain IIA)"/>
    <property type="match status" value="1"/>
</dbReference>
<protein>
    <recommendedName>
        <fullName evidence="7">PTS EIIA type-1 domain-containing protein</fullName>
    </recommendedName>
</protein>
<dbReference type="AlphaFoldDB" id="A0A1Q9YLG5"/>
<feature type="domain" description="PTS EIIA type-1" evidence="7">
    <location>
        <begin position="30"/>
        <end position="134"/>
    </location>
</feature>
<accession>A0A1Q9YLG5</accession>
<reference evidence="8 9" key="1">
    <citation type="submission" date="2016-11" db="EMBL/GenBank/DDBJ databases">
        <title>Description of two novel members of the family Erysipelotrichaceae: Ileibacterium lipovorans gen. nov., sp. nov. and Dubosiella newyorkensis, gen. nov., sp. nov.</title>
        <authorList>
            <person name="Cox L.M."/>
            <person name="Sohn J."/>
            <person name="Tyrrell K.L."/>
            <person name="Citron D.M."/>
            <person name="Lawson P.A."/>
            <person name="Patel N.B."/>
            <person name="Iizumi T."/>
            <person name="Perez-Perez G.I."/>
            <person name="Goldstein E.J."/>
            <person name="Blaser M.J."/>
        </authorList>
    </citation>
    <scope>NUCLEOTIDE SEQUENCE [LARGE SCALE GENOMIC DNA]</scope>
    <source>
        <strain evidence="8 9">NYU-BL-K8</strain>
    </source>
</reference>
<dbReference type="RefSeq" id="WP_075885037.1">
    <property type="nucleotide sequence ID" value="NZ_MPJZ01000044.1"/>
</dbReference>
<dbReference type="InterPro" id="IPR050890">
    <property type="entry name" value="PTS_EIIA_component"/>
</dbReference>
<dbReference type="GO" id="GO:0005737">
    <property type="term" value="C:cytoplasm"/>
    <property type="evidence" value="ECO:0007669"/>
    <property type="project" value="UniProtKB-SubCell"/>
</dbReference>
<evidence type="ECO:0000313" key="9">
    <source>
        <dbReference type="Proteomes" id="UP000186758"/>
    </source>
</evidence>
<dbReference type="PANTHER" id="PTHR45008">
    <property type="entry name" value="PTS SYSTEM GLUCOSE-SPECIFIC EIIA COMPONENT"/>
    <property type="match status" value="1"/>
</dbReference>
<keyword evidence="4" id="KW-0808">Transferase</keyword>
<dbReference type="Pfam" id="PF00358">
    <property type="entry name" value="PTS_EIIA_1"/>
    <property type="match status" value="1"/>
</dbReference>
<evidence type="ECO:0000256" key="5">
    <source>
        <dbReference type="ARBA" id="ARBA00022683"/>
    </source>
</evidence>
<dbReference type="PANTHER" id="PTHR45008:SF1">
    <property type="entry name" value="PTS SYSTEM GLUCOSE-SPECIFIC EIIA COMPONENT"/>
    <property type="match status" value="1"/>
</dbReference>
<keyword evidence="6" id="KW-0418">Kinase</keyword>
<sequence>MSWFRKKKKETGEVRAVVGGTYVEQEKLPDPVFSQGMMGPAFGIDPTSGNVTAPFDGTVSMMFPTGHALGLTRSDGLELLVHIGVDTVNLNGEGFQAQVKEGQPVKQGDLLVKFDPALVRSRNLSPVVICAFTSELRSCSSCVHGEQVRAGGVLFEASATE</sequence>
<evidence type="ECO:0000256" key="4">
    <source>
        <dbReference type="ARBA" id="ARBA00022679"/>
    </source>
</evidence>
<dbReference type="GO" id="GO:0016301">
    <property type="term" value="F:kinase activity"/>
    <property type="evidence" value="ECO:0007669"/>
    <property type="project" value="UniProtKB-KW"/>
</dbReference>
<comment type="caution">
    <text evidence="8">The sequence shown here is derived from an EMBL/GenBank/DDBJ whole genome shotgun (WGS) entry which is preliminary data.</text>
</comment>
<dbReference type="PROSITE" id="PS51093">
    <property type="entry name" value="PTS_EIIA_TYPE_1"/>
    <property type="match status" value="1"/>
</dbReference>
<evidence type="ECO:0000256" key="3">
    <source>
        <dbReference type="ARBA" id="ARBA00022597"/>
    </source>
</evidence>
<dbReference type="EMBL" id="MPJZ01000044">
    <property type="protein sequence ID" value="OLU45767.1"/>
    <property type="molecule type" value="Genomic_DNA"/>
</dbReference>
<evidence type="ECO:0000313" key="8">
    <source>
        <dbReference type="EMBL" id="OLU45767.1"/>
    </source>
</evidence>
<keyword evidence="3" id="KW-0762">Sugar transport</keyword>
<evidence type="ECO:0000256" key="6">
    <source>
        <dbReference type="ARBA" id="ARBA00022777"/>
    </source>
</evidence>
<evidence type="ECO:0000256" key="1">
    <source>
        <dbReference type="ARBA" id="ARBA00004496"/>
    </source>
</evidence>